<proteinExistence type="predicted"/>
<gene>
    <name evidence="1" type="ORF">PAC_19037</name>
</gene>
<keyword evidence="2" id="KW-1185">Reference proteome</keyword>
<sequence>MVKCFTPKLPDIDAPARPLLQHEPTVSGSGVNYVSIAILQKFSIRLLHQRDIREFTVLEGRSALTTIFQPSQSASS</sequence>
<organism evidence="1 2">
    <name type="scientific">Phialocephala subalpina</name>
    <dbReference type="NCBI Taxonomy" id="576137"/>
    <lineage>
        <taxon>Eukaryota</taxon>
        <taxon>Fungi</taxon>
        <taxon>Dikarya</taxon>
        <taxon>Ascomycota</taxon>
        <taxon>Pezizomycotina</taxon>
        <taxon>Leotiomycetes</taxon>
        <taxon>Helotiales</taxon>
        <taxon>Mollisiaceae</taxon>
        <taxon>Phialocephala</taxon>
        <taxon>Phialocephala fortinii species complex</taxon>
    </lineage>
</organism>
<accession>A0A1L7XVU1</accession>
<dbReference type="EMBL" id="FJOG01000066">
    <property type="protein sequence ID" value="CZR69137.1"/>
    <property type="molecule type" value="Genomic_DNA"/>
</dbReference>
<name>A0A1L7XVU1_9HELO</name>
<dbReference type="AlphaFoldDB" id="A0A1L7XVU1"/>
<reference evidence="1 2" key="1">
    <citation type="submission" date="2016-03" db="EMBL/GenBank/DDBJ databases">
        <authorList>
            <person name="Ploux O."/>
        </authorList>
    </citation>
    <scope>NUCLEOTIDE SEQUENCE [LARGE SCALE GENOMIC DNA]</scope>
    <source>
        <strain evidence="1 2">UAMH 11012</strain>
    </source>
</reference>
<evidence type="ECO:0000313" key="2">
    <source>
        <dbReference type="Proteomes" id="UP000184330"/>
    </source>
</evidence>
<dbReference type="Proteomes" id="UP000184330">
    <property type="component" value="Unassembled WGS sequence"/>
</dbReference>
<protein>
    <submittedName>
        <fullName evidence="1">Uncharacterized protein</fullName>
    </submittedName>
</protein>
<evidence type="ECO:0000313" key="1">
    <source>
        <dbReference type="EMBL" id="CZR69137.1"/>
    </source>
</evidence>